<evidence type="ECO:0000256" key="1">
    <source>
        <dbReference type="SAM" id="MobiDB-lite"/>
    </source>
</evidence>
<feature type="region of interest" description="Disordered" evidence="1">
    <location>
        <begin position="83"/>
        <end position="118"/>
    </location>
</feature>
<accession>A0A6J5MB74</accession>
<evidence type="ECO:0000313" key="2">
    <source>
        <dbReference type="EMBL" id="CAB4140959.1"/>
    </source>
</evidence>
<name>A0A6J5MB74_9CAUD</name>
<reference evidence="2" key="1">
    <citation type="submission" date="2020-04" db="EMBL/GenBank/DDBJ databases">
        <authorList>
            <person name="Chiriac C."/>
            <person name="Salcher M."/>
            <person name="Ghai R."/>
            <person name="Kavagutti S V."/>
        </authorList>
    </citation>
    <scope>NUCLEOTIDE SEQUENCE</scope>
</reference>
<dbReference type="EMBL" id="LR796384">
    <property type="protein sequence ID" value="CAB4140959.1"/>
    <property type="molecule type" value="Genomic_DNA"/>
</dbReference>
<organism evidence="2">
    <name type="scientific">uncultured Caudovirales phage</name>
    <dbReference type="NCBI Taxonomy" id="2100421"/>
    <lineage>
        <taxon>Viruses</taxon>
        <taxon>Duplodnaviria</taxon>
        <taxon>Heunggongvirae</taxon>
        <taxon>Uroviricota</taxon>
        <taxon>Caudoviricetes</taxon>
        <taxon>Peduoviridae</taxon>
        <taxon>Maltschvirus</taxon>
        <taxon>Maltschvirus maltsch</taxon>
    </lineage>
</organism>
<protein>
    <submittedName>
        <fullName evidence="2">Uncharacterized protein</fullName>
    </submittedName>
</protein>
<sequence length="118" mass="13465">MVIKWFPYEIPVITMKMPKDEFGEFFFFPSPRIHISEDLKGTMYSSTLLHEVLEMVNEVHDLGLSESKIRTLEVSLSQIFSSNPDLLKPRAPECPQNDPGDEDDSRPILTQGIDPRAS</sequence>
<proteinExistence type="predicted"/>
<gene>
    <name evidence="2" type="ORF">UFOVP401_40</name>
</gene>